<protein>
    <recommendedName>
        <fullName evidence="1">LTD domain-containing protein</fullName>
    </recommendedName>
</protein>
<name>K0BBU1_9ARCH</name>
<organism evidence="2 3">
    <name type="scientific">Candidatus Nitrosopumilus sediminis</name>
    <dbReference type="NCBI Taxonomy" id="1229909"/>
    <lineage>
        <taxon>Archaea</taxon>
        <taxon>Nitrososphaerota</taxon>
        <taxon>Nitrososphaeria</taxon>
        <taxon>Nitrosopumilales</taxon>
        <taxon>Nitrosopumilaceae</taxon>
        <taxon>Nitrosopumilus</taxon>
    </lineage>
</organism>
<accession>K0BBU1</accession>
<dbReference type="KEGG" id="nir:NSED_03170"/>
<dbReference type="InterPro" id="IPR036415">
    <property type="entry name" value="Lamin_tail_dom_sf"/>
</dbReference>
<dbReference type="PROSITE" id="PS51841">
    <property type="entry name" value="LTD"/>
    <property type="match status" value="1"/>
</dbReference>
<dbReference type="OrthoDB" id="148134at2157"/>
<dbReference type="AlphaFoldDB" id="K0BBU1"/>
<dbReference type="PATRIC" id="fig|1229909.8.peg.674"/>
<dbReference type="Gene3D" id="2.60.40.1930">
    <property type="match status" value="2"/>
</dbReference>
<dbReference type="eggNOG" id="arCOG08231">
    <property type="taxonomic scope" value="Archaea"/>
</dbReference>
<dbReference type="GeneID" id="13697651"/>
<dbReference type="InterPro" id="IPR001322">
    <property type="entry name" value="Lamin_tail_dom"/>
</dbReference>
<dbReference type="STRING" id="1229909.NSED_03170"/>
<dbReference type="Proteomes" id="UP000006100">
    <property type="component" value="Chromosome"/>
</dbReference>
<evidence type="ECO:0000259" key="1">
    <source>
        <dbReference type="PROSITE" id="PS51841"/>
    </source>
</evidence>
<dbReference type="Gene3D" id="2.60.40.1260">
    <property type="entry name" value="Lamin Tail domain"/>
    <property type="match status" value="1"/>
</dbReference>
<dbReference type="RefSeq" id="WP_014964812.1">
    <property type="nucleotide sequence ID" value="NC_018656.1"/>
</dbReference>
<gene>
    <name evidence="2" type="ORF">NSED_03170</name>
</gene>
<dbReference type="Pfam" id="PF00932">
    <property type="entry name" value="LTD"/>
    <property type="match status" value="1"/>
</dbReference>
<sequence>MNRNVPIVFSILLFVGILVPAYAQTADHVVINEVDINPPGDDSKSVSEWIELYNPTDSDIDMSGWSIASTTTLKKTMTIPFGAVIKPGQFLTYSYQSVWFTDVSESVELRDENNVVIDKTPAISDIKNDFTSWQRIYDGFDSDSSSDWKFVTSTAGSSNGKLVQTQTLDGVSVTASSNKPFYTFGEVATISGSVSKEVFVVKPFFKPEQIVVTISGPNFDKTVNLYPDLNLNYKTTLSLHQVLGINEGDYDVTVSYGGATDTASFSVGYEIIQKDIKQDGELSIVTDKSQYIPGQTVYITGFADEIIPFEGMKFTVTDFNGKLIYNGNLFPTNGKFMTNIFITTVNPGYGSYDIVAEYFDKSASASFEVVKDIKEDVPISLWSDKKAYGLGDVVKISGRVNKVFVNTLDLEIVQTKQTSLLSSSSSSTSGFKILDAVTLKGDGSFDYSFTIPNNSLRLGDYKISVSKEIGSAKIIIPVVSDPENYVASDTPLTVEMDKAVYEFGDTMMISGFVKDPYSNTSYSSGTGVKISISHEDGTPLTIESLSKKNPADIGYSFTAIPETSGRYFLQVDVNKNIFTKGNYLVKSQYSGHTAVNLFSIEDSLDLKGGPVITLDKEVYGLGETVYLNGIAPLTGINSVEISLTKPDGSVRNSGTTIDNQRFSWSWVTPISEKPASLKLDASERDIQKSNFGVYKIRVSIGSNNLDLFFKVSADPENDSLSKTPLFVSTEKSLYKAGEKLKVIGNVIKRQQGTEGLVVPERVTIKVLDGKFPFKQIHESSVYPNQGGDFSSLFELPATIFSEGLYSVKASYSKASAKSEFSVTNDFIFGIDADLTLLVNTDKSEYYPGDVVSISGKPNKLIYLEGFDVSIIKKSETEITCGSFICGKNTGPVTTIRPSPSGSFTHQFVIPDKATSIGTYEVTVDADFEKKSVKFNVVEKPIVEKSNTVIEKENRISEKMISITTQDKISEDVVISPRVISGSLITPARGDESNVNLKVSTEFGTCIIGSDADCLVKESTRKPGQIYDVVDVDGISLKVRYSGPDVRLEKFSILPESENTFLPDANWNVEVIKDEQVTRFYYKVTYKTLE</sequence>
<evidence type="ECO:0000313" key="3">
    <source>
        <dbReference type="Proteomes" id="UP000006100"/>
    </source>
</evidence>
<reference evidence="2 3" key="1">
    <citation type="journal article" date="2012" name="J. Bacteriol.">
        <title>Draft Genome Sequence of an Ammonia-Oxidizing Archaeon, "Candidatus Nitrosopumilus sediminis" AR2, from Svalbard in the Arctic Circle.</title>
        <authorList>
            <person name="Park S.J."/>
            <person name="Kim J.G."/>
            <person name="Jung M.Y."/>
            <person name="Kim S.J."/>
            <person name="Cha I.T."/>
            <person name="Ghai R."/>
            <person name="Martin-Cuadrado A.B."/>
            <person name="Rodriguez-Valera F."/>
            <person name="Rhee S.K."/>
        </authorList>
    </citation>
    <scope>NUCLEOTIDE SEQUENCE [LARGE SCALE GENOMIC DNA]</scope>
    <source>
        <strain evidence="2 3">AR2</strain>
    </source>
</reference>
<feature type="domain" description="LTD" evidence="1">
    <location>
        <begin position="19"/>
        <end position="124"/>
    </location>
</feature>
<dbReference type="SUPFAM" id="SSF74853">
    <property type="entry name" value="Lamin A/C globular tail domain"/>
    <property type="match status" value="1"/>
</dbReference>
<evidence type="ECO:0000313" key="2">
    <source>
        <dbReference type="EMBL" id="AFS82440.1"/>
    </source>
</evidence>
<keyword evidence="3" id="KW-1185">Reference proteome</keyword>
<dbReference type="EMBL" id="CP003843">
    <property type="protein sequence ID" value="AFS82440.1"/>
    <property type="molecule type" value="Genomic_DNA"/>
</dbReference>
<dbReference type="HOGENOM" id="CLU_286319_0_0_2"/>
<proteinExistence type="predicted"/>